<accession>A0A7S3YS97</accession>
<comment type="similarity">
    <text evidence="2">Belongs to the class-I pyridoxal-phosphate-dependent aminotransferase family.</text>
</comment>
<organism evidence="7">
    <name type="scientific">Lotharella globosa</name>
    <dbReference type="NCBI Taxonomy" id="91324"/>
    <lineage>
        <taxon>Eukaryota</taxon>
        <taxon>Sar</taxon>
        <taxon>Rhizaria</taxon>
        <taxon>Cercozoa</taxon>
        <taxon>Chlorarachniophyceae</taxon>
        <taxon>Lotharella</taxon>
    </lineage>
</organism>
<evidence type="ECO:0000256" key="4">
    <source>
        <dbReference type="ARBA" id="ARBA00022679"/>
    </source>
</evidence>
<evidence type="ECO:0000256" key="2">
    <source>
        <dbReference type="ARBA" id="ARBA00007441"/>
    </source>
</evidence>
<dbReference type="InterPro" id="IPR015424">
    <property type="entry name" value="PyrdxlP-dep_Trfase"/>
</dbReference>
<dbReference type="Gene3D" id="3.90.1150.10">
    <property type="entry name" value="Aspartate Aminotransferase, domain 1"/>
    <property type="match status" value="1"/>
</dbReference>
<feature type="domain" description="Aminotransferase class I/classII large" evidence="6">
    <location>
        <begin position="48"/>
        <end position="423"/>
    </location>
</feature>
<dbReference type="SUPFAM" id="SSF53383">
    <property type="entry name" value="PLP-dependent transferases"/>
    <property type="match status" value="1"/>
</dbReference>
<dbReference type="InterPro" id="IPR015422">
    <property type="entry name" value="PyrdxlP-dep_Trfase_small"/>
</dbReference>
<protein>
    <recommendedName>
        <fullName evidence="6">Aminotransferase class I/classII large domain-containing protein</fullName>
    </recommendedName>
</protein>
<evidence type="ECO:0000313" key="7">
    <source>
        <dbReference type="EMBL" id="CAE0660359.1"/>
    </source>
</evidence>
<dbReference type="EMBL" id="HBIV01016424">
    <property type="protein sequence ID" value="CAE0660359.1"/>
    <property type="molecule type" value="Transcribed_RNA"/>
</dbReference>
<evidence type="ECO:0000256" key="5">
    <source>
        <dbReference type="ARBA" id="ARBA00022898"/>
    </source>
</evidence>
<dbReference type="GO" id="GO:0016212">
    <property type="term" value="F:kynurenine-oxoglutarate transaminase activity"/>
    <property type="evidence" value="ECO:0007669"/>
    <property type="project" value="TreeGrafter"/>
</dbReference>
<dbReference type="FunFam" id="3.40.640.10:FF:000024">
    <property type="entry name" value="Kynurenine--oxoglutarate transaminase 3"/>
    <property type="match status" value="1"/>
</dbReference>
<keyword evidence="3" id="KW-0032">Aminotransferase</keyword>
<reference evidence="7" key="1">
    <citation type="submission" date="2021-01" db="EMBL/GenBank/DDBJ databases">
        <authorList>
            <person name="Corre E."/>
            <person name="Pelletier E."/>
            <person name="Niang G."/>
            <person name="Scheremetjew M."/>
            <person name="Finn R."/>
            <person name="Kale V."/>
            <person name="Holt S."/>
            <person name="Cochrane G."/>
            <person name="Meng A."/>
            <person name="Brown T."/>
            <person name="Cohen L."/>
        </authorList>
    </citation>
    <scope>NUCLEOTIDE SEQUENCE</scope>
    <source>
        <strain evidence="7">CCCM811</strain>
    </source>
</reference>
<sequence>MAASKLSKGVQSVLPRMKSVVNASRIGSFSDENVWTVFTPLANRLKAVNLGQGFPGWEAPQFLKDNACAAIQENFNQYTRSEGHLNLVQELARGYSSTLKREIEPMSEVCVVNGCTEAVYSSLQGLVDPGDRVVMFSPFFDMYKPQIEIAGGVPVTVPMELVDSKWTFDEKELRRAVVDGDAKVLLLNSPHNPSGKVFTKSELETIAGIVRESSRTVVLSDEVYQFISYNDDSEYVSIAAMDGMAERTLVLSSSGKTFSVTGWKIGWCVGPSHLISCVQSVHGLVSFCTSTASQEAIARSLRQAEEPYEDSPSYYAHLSKIYRKKRDFLSAALDDVGLTPAIPEGSFFTVCDISGFRMPEEYESMEGVTRDWAFCLFLAETYGVVAIPMSPFYSEDQQHLSRNLVRFAFCKTDEQLEEAASRLQGLSQHRI</sequence>
<dbReference type="InterPro" id="IPR015421">
    <property type="entry name" value="PyrdxlP-dep_Trfase_major"/>
</dbReference>
<dbReference type="AlphaFoldDB" id="A0A7S3YS97"/>
<dbReference type="Gene3D" id="3.40.640.10">
    <property type="entry name" value="Type I PLP-dependent aspartate aminotransferase-like (Major domain)"/>
    <property type="match status" value="1"/>
</dbReference>
<keyword evidence="4" id="KW-0808">Transferase</keyword>
<dbReference type="InterPro" id="IPR051326">
    <property type="entry name" value="Kynurenine-oxoglutarate_AT"/>
</dbReference>
<proteinExistence type="inferred from homology"/>
<name>A0A7S3YS97_9EUKA</name>
<dbReference type="InterPro" id="IPR004839">
    <property type="entry name" value="Aminotransferase_I/II_large"/>
</dbReference>
<evidence type="ECO:0000259" key="6">
    <source>
        <dbReference type="Pfam" id="PF00155"/>
    </source>
</evidence>
<dbReference type="PANTHER" id="PTHR43807:SF20">
    <property type="entry name" value="FI04487P"/>
    <property type="match status" value="1"/>
</dbReference>
<dbReference type="Pfam" id="PF00155">
    <property type="entry name" value="Aminotran_1_2"/>
    <property type="match status" value="1"/>
</dbReference>
<dbReference type="GO" id="GO:0030170">
    <property type="term" value="F:pyridoxal phosphate binding"/>
    <property type="evidence" value="ECO:0007669"/>
    <property type="project" value="InterPro"/>
</dbReference>
<comment type="cofactor">
    <cofactor evidence="1">
        <name>pyridoxal 5'-phosphate</name>
        <dbReference type="ChEBI" id="CHEBI:597326"/>
    </cofactor>
</comment>
<evidence type="ECO:0000256" key="1">
    <source>
        <dbReference type="ARBA" id="ARBA00001933"/>
    </source>
</evidence>
<gene>
    <name evidence="7" type="ORF">LGLO00237_LOCUS11941</name>
</gene>
<dbReference type="CDD" id="cd00609">
    <property type="entry name" value="AAT_like"/>
    <property type="match status" value="1"/>
</dbReference>
<evidence type="ECO:0000256" key="3">
    <source>
        <dbReference type="ARBA" id="ARBA00022576"/>
    </source>
</evidence>
<dbReference type="PANTHER" id="PTHR43807">
    <property type="entry name" value="FI04487P"/>
    <property type="match status" value="1"/>
</dbReference>
<dbReference type="GO" id="GO:0005737">
    <property type="term" value="C:cytoplasm"/>
    <property type="evidence" value="ECO:0007669"/>
    <property type="project" value="TreeGrafter"/>
</dbReference>
<keyword evidence="5" id="KW-0663">Pyridoxal phosphate</keyword>